<feature type="domain" description="ABC transmembrane type-1" evidence="9">
    <location>
        <begin position="62"/>
        <end position="250"/>
    </location>
</feature>
<dbReference type="AlphaFoldDB" id="A0A220MJQ4"/>
<feature type="transmembrane region" description="Helical" evidence="8">
    <location>
        <begin position="202"/>
        <end position="222"/>
    </location>
</feature>
<accession>A0A220MJQ4</accession>
<evidence type="ECO:0000256" key="2">
    <source>
        <dbReference type="ARBA" id="ARBA00007069"/>
    </source>
</evidence>
<comment type="subcellular location">
    <subcellularLocation>
        <location evidence="1 8">Cell membrane</location>
        <topology evidence="1 8">Multi-pass membrane protein</topology>
    </subcellularLocation>
</comment>
<dbReference type="PANTHER" id="PTHR43848:SF2">
    <property type="entry name" value="PUTRESCINE TRANSPORT SYSTEM PERMEASE PROTEIN POTI"/>
    <property type="match status" value="1"/>
</dbReference>
<evidence type="ECO:0000256" key="5">
    <source>
        <dbReference type="ARBA" id="ARBA00022692"/>
    </source>
</evidence>
<dbReference type="PANTHER" id="PTHR43848">
    <property type="entry name" value="PUTRESCINE TRANSPORT SYSTEM PERMEASE PROTEIN POTI"/>
    <property type="match status" value="1"/>
</dbReference>
<dbReference type="SUPFAM" id="SSF161098">
    <property type="entry name" value="MetI-like"/>
    <property type="match status" value="1"/>
</dbReference>
<dbReference type="InterPro" id="IPR035906">
    <property type="entry name" value="MetI-like_sf"/>
</dbReference>
<organism evidence="10 11">
    <name type="scientific">Brevibacillus formosus</name>
    <dbReference type="NCBI Taxonomy" id="54913"/>
    <lineage>
        <taxon>Bacteria</taxon>
        <taxon>Bacillati</taxon>
        <taxon>Bacillota</taxon>
        <taxon>Bacilli</taxon>
        <taxon>Bacillales</taxon>
        <taxon>Paenibacillaceae</taxon>
        <taxon>Brevibacillus</taxon>
    </lineage>
</organism>
<comment type="similarity">
    <text evidence="2">Belongs to the binding-protein-dependent transport system permease family. CysTW subfamily.</text>
</comment>
<evidence type="ECO:0000256" key="4">
    <source>
        <dbReference type="ARBA" id="ARBA00022475"/>
    </source>
</evidence>
<dbReference type="CDD" id="cd06261">
    <property type="entry name" value="TM_PBP2"/>
    <property type="match status" value="1"/>
</dbReference>
<evidence type="ECO:0000313" key="11">
    <source>
        <dbReference type="Proteomes" id="UP000197781"/>
    </source>
</evidence>
<evidence type="ECO:0000256" key="6">
    <source>
        <dbReference type="ARBA" id="ARBA00022989"/>
    </source>
</evidence>
<dbReference type="PROSITE" id="PS50928">
    <property type="entry name" value="ABC_TM1"/>
    <property type="match status" value="1"/>
</dbReference>
<protein>
    <submittedName>
        <fullName evidence="10">Spermidine/putrescine ABC transporter permease</fullName>
    </submittedName>
</protein>
<evidence type="ECO:0000256" key="7">
    <source>
        <dbReference type="ARBA" id="ARBA00023136"/>
    </source>
</evidence>
<dbReference type="RefSeq" id="WP_088908916.1">
    <property type="nucleotide sequence ID" value="NZ_CP018145.1"/>
</dbReference>
<keyword evidence="5 8" id="KW-0812">Transmembrane</keyword>
<dbReference type="InterPro" id="IPR000515">
    <property type="entry name" value="MetI-like"/>
</dbReference>
<evidence type="ECO:0000313" key="10">
    <source>
        <dbReference type="EMBL" id="ASJ55233.1"/>
    </source>
</evidence>
<sequence length="265" mass="29667">MKTLRRNALSGYSWLMLVFLYLPILILVLYSFNDSRINATWTGFTWKWYVSLFENRQVMQALMNSLTIGVISSIIATVLGTAAALAVKHYSLRWSNIFNGLMYLPIVIPEIMMGLAMLVLFSQVQMELGKVTLILAHVTFSMPYVMVIISGRLADMGKELEEASQDLGATPWETLRYVTLPLIMPGIIAGFLMAFTLSLDDFIISFFVAGPNSTTLPLYIYGLVKRGVSPEVNALSTLLIVSTVLLVVVAEIYRRKDSKNNQSIF</sequence>
<dbReference type="GO" id="GO:0005886">
    <property type="term" value="C:plasma membrane"/>
    <property type="evidence" value="ECO:0007669"/>
    <property type="project" value="UniProtKB-SubCell"/>
</dbReference>
<evidence type="ECO:0000259" key="9">
    <source>
        <dbReference type="PROSITE" id="PS50928"/>
    </source>
</evidence>
<feature type="transmembrane region" description="Helical" evidence="8">
    <location>
        <begin position="133"/>
        <end position="154"/>
    </location>
</feature>
<evidence type="ECO:0000256" key="8">
    <source>
        <dbReference type="RuleBase" id="RU363032"/>
    </source>
</evidence>
<keyword evidence="7 8" id="KW-0472">Membrane</keyword>
<dbReference type="Proteomes" id="UP000197781">
    <property type="component" value="Chromosome"/>
</dbReference>
<feature type="transmembrane region" description="Helical" evidence="8">
    <location>
        <begin position="66"/>
        <end position="87"/>
    </location>
</feature>
<gene>
    <name evidence="10" type="ORF">BP422_17780</name>
</gene>
<keyword evidence="4" id="KW-1003">Cell membrane</keyword>
<dbReference type="Pfam" id="PF00528">
    <property type="entry name" value="BPD_transp_1"/>
    <property type="match status" value="1"/>
</dbReference>
<dbReference type="KEGG" id="bfm:BP422_17780"/>
<feature type="transmembrane region" description="Helical" evidence="8">
    <location>
        <begin position="174"/>
        <end position="195"/>
    </location>
</feature>
<keyword evidence="3 8" id="KW-0813">Transport</keyword>
<dbReference type="EMBL" id="CP018145">
    <property type="protein sequence ID" value="ASJ55233.1"/>
    <property type="molecule type" value="Genomic_DNA"/>
</dbReference>
<feature type="transmembrane region" description="Helical" evidence="8">
    <location>
        <begin position="234"/>
        <end position="253"/>
    </location>
</feature>
<dbReference type="Gene3D" id="1.10.3720.10">
    <property type="entry name" value="MetI-like"/>
    <property type="match status" value="1"/>
</dbReference>
<dbReference type="InterPro" id="IPR051789">
    <property type="entry name" value="Bact_Polyamine_Transport"/>
</dbReference>
<dbReference type="GO" id="GO:0055085">
    <property type="term" value="P:transmembrane transport"/>
    <property type="evidence" value="ECO:0007669"/>
    <property type="project" value="InterPro"/>
</dbReference>
<feature type="transmembrane region" description="Helical" evidence="8">
    <location>
        <begin position="12"/>
        <end position="32"/>
    </location>
</feature>
<evidence type="ECO:0000256" key="3">
    <source>
        <dbReference type="ARBA" id="ARBA00022448"/>
    </source>
</evidence>
<feature type="transmembrane region" description="Helical" evidence="8">
    <location>
        <begin position="102"/>
        <end position="121"/>
    </location>
</feature>
<reference evidence="10 11" key="1">
    <citation type="submission" date="2016-11" db="EMBL/GenBank/DDBJ databases">
        <authorList>
            <person name="Jaros S."/>
            <person name="Januszkiewicz K."/>
            <person name="Wedrychowicz H."/>
        </authorList>
    </citation>
    <scope>NUCLEOTIDE SEQUENCE [LARGE SCALE GENOMIC DNA]</scope>
    <source>
        <strain evidence="10 11">NF2</strain>
    </source>
</reference>
<name>A0A220MJQ4_9BACL</name>
<evidence type="ECO:0000256" key="1">
    <source>
        <dbReference type="ARBA" id="ARBA00004651"/>
    </source>
</evidence>
<keyword evidence="6 8" id="KW-1133">Transmembrane helix</keyword>
<proteinExistence type="inferred from homology"/>